<reference evidence="3 4" key="1">
    <citation type="submission" date="2013-03" db="EMBL/GenBank/DDBJ databases">
        <title>The Genome Sequence of Exophiala aquamarina CBS 119918.</title>
        <authorList>
            <consortium name="The Broad Institute Genomics Platform"/>
            <person name="Cuomo C."/>
            <person name="de Hoog S."/>
            <person name="Gorbushina A."/>
            <person name="Walker B."/>
            <person name="Young S.K."/>
            <person name="Zeng Q."/>
            <person name="Gargeya S."/>
            <person name="Fitzgerald M."/>
            <person name="Haas B."/>
            <person name="Abouelleil A."/>
            <person name="Allen A.W."/>
            <person name="Alvarado L."/>
            <person name="Arachchi H.M."/>
            <person name="Berlin A.M."/>
            <person name="Chapman S.B."/>
            <person name="Gainer-Dewar J."/>
            <person name="Goldberg J."/>
            <person name="Griggs A."/>
            <person name="Gujja S."/>
            <person name="Hansen M."/>
            <person name="Howarth C."/>
            <person name="Imamovic A."/>
            <person name="Ireland A."/>
            <person name="Larimer J."/>
            <person name="McCowan C."/>
            <person name="Murphy C."/>
            <person name="Pearson M."/>
            <person name="Poon T.W."/>
            <person name="Priest M."/>
            <person name="Roberts A."/>
            <person name="Saif S."/>
            <person name="Shea T."/>
            <person name="Sisk P."/>
            <person name="Sykes S."/>
            <person name="Wortman J."/>
            <person name="Nusbaum C."/>
            <person name="Birren B."/>
        </authorList>
    </citation>
    <scope>NUCLEOTIDE SEQUENCE [LARGE SCALE GENOMIC DNA]</scope>
    <source>
        <strain evidence="3 4">CBS 119918</strain>
    </source>
</reference>
<dbReference type="InterPro" id="IPR002347">
    <property type="entry name" value="SDR_fam"/>
</dbReference>
<evidence type="ECO:0000256" key="2">
    <source>
        <dbReference type="ARBA" id="ARBA00023002"/>
    </source>
</evidence>
<dbReference type="GO" id="GO:0016491">
    <property type="term" value="F:oxidoreductase activity"/>
    <property type="evidence" value="ECO:0007669"/>
    <property type="project" value="UniProtKB-KW"/>
</dbReference>
<dbReference type="VEuPathDB" id="FungiDB:A1O9_03617"/>
<evidence type="ECO:0008006" key="5">
    <source>
        <dbReference type="Google" id="ProtNLM"/>
    </source>
</evidence>
<dbReference type="OrthoDB" id="5371740at2759"/>
<protein>
    <recommendedName>
        <fullName evidence="5">3-oxoacyl-[acyl-carrier protein] reductase</fullName>
    </recommendedName>
</protein>
<dbReference type="PANTHER" id="PTHR43180:SF31">
    <property type="entry name" value="CHAIN DEHYDROGENASE_REDUCTASE, PUTATIVE (AFU_ORTHOLOGUE AFUA_2G16570)-RELATED"/>
    <property type="match status" value="1"/>
</dbReference>
<evidence type="ECO:0000313" key="3">
    <source>
        <dbReference type="EMBL" id="KEF58774.1"/>
    </source>
</evidence>
<sequence>MAGLQDHGPVDCSLDIDGNNIRRRTAIVTGGANGIGKAYTRALVAAGADVTIGDLNAAGGERLVSEFPGKVHFVKCDVTSWHDQARLLREAASFSPTNQVHFVVANAGMIRQDEVFAYAEEPMSQS</sequence>
<dbReference type="STRING" id="1182545.A0A072PFB9"/>
<dbReference type="AlphaFoldDB" id="A0A072PFB9"/>
<dbReference type="Gene3D" id="3.40.50.720">
    <property type="entry name" value="NAD(P)-binding Rossmann-like Domain"/>
    <property type="match status" value="1"/>
</dbReference>
<evidence type="ECO:0000256" key="1">
    <source>
        <dbReference type="ARBA" id="ARBA00006484"/>
    </source>
</evidence>
<name>A0A072PFB9_9EURO</name>
<dbReference type="HOGENOM" id="CLU_010194_2_19_1"/>
<comment type="similarity">
    <text evidence="1">Belongs to the short-chain dehydrogenases/reductases (SDR) family.</text>
</comment>
<dbReference type="SUPFAM" id="SSF51735">
    <property type="entry name" value="NAD(P)-binding Rossmann-fold domains"/>
    <property type="match status" value="1"/>
</dbReference>
<keyword evidence="4" id="KW-1185">Reference proteome</keyword>
<dbReference type="Proteomes" id="UP000027920">
    <property type="component" value="Unassembled WGS sequence"/>
</dbReference>
<evidence type="ECO:0000313" key="4">
    <source>
        <dbReference type="Proteomes" id="UP000027920"/>
    </source>
</evidence>
<dbReference type="RefSeq" id="XP_013261364.1">
    <property type="nucleotide sequence ID" value="XM_013405910.1"/>
</dbReference>
<dbReference type="GeneID" id="25278551"/>
<accession>A0A072PFB9</accession>
<comment type="caution">
    <text evidence="3">The sequence shown here is derived from an EMBL/GenBank/DDBJ whole genome shotgun (WGS) entry which is preliminary data.</text>
</comment>
<dbReference type="PANTHER" id="PTHR43180">
    <property type="entry name" value="3-OXOACYL-(ACYL-CARRIER-PROTEIN) REDUCTASE (AFU_ORTHOLOGUE AFUA_6G11210)"/>
    <property type="match status" value="1"/>
</dbReference>
<dbReference type="PRINTS" id="PR00081">
    <property type="entry name" value="GDHRDH"/>
</dbReference>
<keyword evidence="2" id="KW-0560">Oxidoreductase</keyword>
<dbReference type="Pfam" id="PF00106">
    <property type="entry name" value="adh_short"/>
    <property type="match status" value="1"/>
</dbReference>
<proteinExistence type="inferred from homology"/>
<gene>
    <name evidence="3" type="ORF">A1O9_03617</name>
</gene>
<dbReference type="EMBL" id="AMGV01000003">
    <property type="protein sequence ID" value="KEF58774.1"/>
    <property type="molecule type" value="Genomic_DNA"/>
</dbReference>
<dbReference type="InterPro" id="IPR036291">
    <property type="entry name" value="NAD(P)-bd_dom_sf"/>
</dbReference>
<organism evidence="3 4">
    <name type="scientific">Exophiala aquamarina CBS 119918</name>
    <dbReference type="NCBI Taxonomy" id="1182545"/>
    <lineage>
        <taxon>Eukaryota</taxon>
        <taxon>Fungi</taxon>
        <taxon>Dikarya</taxon>
        <taxon>Ascomycota</taxon>
        <taxon>Pezizomycotina</taxon>
        <taxon>Eurotiomycetes</taxon>
        <taxon>Chaetothyriomycetidae</taxon>
        <taxon>Chaetothyriales</taxon>
        <taxon>Herpotrichiellaceae</taxon>
        <taxon>Exophiala</taxon>
    </lineage>
</organism>